<protein>
    <submittedName>
        <fullName evidence="2 3">Syntaxin-71-like</fullName>
    </submittedName>
</protein>
<dbReference type="KEGG" id="rsz:130511897"/>
<dbReference type="AlphaFoldDB" id="A0A9W3DFX4"/>
<dbReference type="RefSeq" id="XP_056852569.1">
    <property type="nucleotide sequence ID" value="XM_056996589.1"/>
</dbReference>
<dbReference type="Proteomes" id="UP000504610">
    <property type="component" value="Chromosome 4"/>
</dbReference>
<reference evidence="1" key="1">
    <citation type="journal article" date="2019" name="Database">
        <title>The radish genome database (RadishGD): an integrated information resource for radish genomics.</title>
        <authorList>
            <person name="Yu H.J."/>
            <person name="Baek S."/>
            <person name="Lee Y.J."/>
            <person name="Cho A."/>
            <person name="Mun J.H."/>
        </authorList>
    </citation>
    <scope>NUCLEOTIDE SEQUENCE [LARGE SCALE GENOMIC DNA]</scope>
    <source>
        <strain evidence="1">cv. WK10039</strain>
    </source>
</reference>
<keyword evidence="1" id="KW-1185">Reference proteome</keyword>
<dbReference type="GeneID" id="108845498"/>
<evidence type="ECO:0000313" key="4">
    <source>
        <dbReference type="RefSeq" id="XP_056862699.1"/>
    </source>
</evidence>
<dbReference type="KEGG" id="rsz:130501763"/>
<evidence type="ECO:0000313" key="3">
    <source>
        <dbReference type="RefSeq" id="XP_056852569.1"/>
    </source>
</evidence>
<evidence type="ECO:0000313" key="6">
    <source>
        <dbReference type="RefSeq" id="XP_056865720.1"/>
    </source>
</evidence>
<evidence type="ECO:0000313" key="7">
    <source>
        <dbReference type="RefSeq" id="XP_056865721.1"/>
    </source>
</evidence>
<sequence>MKHYDVDKQRESNISGDDSFARLYGAFETQIETALEKAEIVTKEKNRASAIEMKPEIRRTKARLSEEVPKLQRLAIKRLKGLTTEELAARKDLVLALPARIESIPDGTAGGPKSTTSYFCIN</sequence>
<reference evidence="2 3" key="2">
    <citation type="submission" date="2025-04" db="UniProtKB">
        <authorList>
            <consortium name="RefSeq"/>
        </authorList>
    </citation>
    <scope>IDENTIFICATION</scope>
    <source>
        <tissue evidence="2 3">Leaf</tissue>
    </source>
</reference>
<proteinExistence type="predicted"/>
<dbReference type="KEGG" id="rsz:108845498"/>
<accession>A0A9W3DFX4</accession>
<dbReference type="RefSeq" id="XP_056862700.1">
    <property type="nucleotide sequence ID" value="XM_057006720.1"/>
</dbReference>
<name>A0A9W3DFX4_RAPSA</name>
<dbReference type="OrthoDB" id="1088242at2759"/>
<dbReference type="RefSeq" id="XP_056862699.1">
    <property type="nucleotide sequence ID" value="XM_057006719.1"/>
</dbReference>
<gene>
    <name evidence="4 5" type="primary">LOC108845498</name>
    <name evidence="2 3" type="synonym">LOC130501763</name>
    <name evidence="6 7" type="synonym">LOC130511897</name>
</gene>
<evidence type="ECO:0000313" key="2">
    <source>
        <dbReference type="RefSeq" id="XP_056852568.1"/>
    </source>
</evidence>
<evidence type="ECO:0000313" key="1">
    <source>
        <dbReference type="Proteomes" id="UP000504610"/>
    </source>
</evidence>
<dbReference type="RefSeq" id="XP_056865721.1">
    <property type="nucleotide sequence ID" value="XM_057009741.1"/>
</dbReference>
<evidence type="ECO:0000313" key="5">
    <source>
        <dbReference type="RefSeq" id="XP_056862700.1"/>
    </source>
</evidence>
<dbReference type="RefSeq" id="XP_056852568.1">
    <property type="nucleotide sequence ID" value="XM_056996588.1"/>
</dbReference>
<organism evidence="1 5">
    <name type="scientific">Raphanus sativus</name>
    <name type="common">Radish</name>
    <name type="synonym">Raphanus raphanistrum var. sativus</name>
    <dbReference type="NCBI Taxonomy" id="3726"/>
    <lineage>
        <taxon>Eukaryota</taxon>
        <taxon>Viridiplantae</taxon>
        <taxon>Streptophyta</taxon>
        <taxon>Embryophyta</taxon>
        <taxon>Tracheophyta</taxon>
        <taxon>Spermatophyta</taxon>
        <taxon>Magnoliopsida</taxon>
        <taxon>eudicotyledons</taxon>
        <taxon>Gunneridae</taxon>
        <taxon>Pentapetalae</taxon>
        <taxon>rosids</taxon>
        <taxon>malvids</taxon>
        <taxon>Brassicales</taxon>
        <taxon>Brassicaceae</taxon>
        <taxon>Brassiceae</taxon>
        <taxon>Raphanus</taxon>
    </lineage>
</organism>
<dbReference type="RefSeq" id="XP_056865720.1">
    <property type="nucleotide sequence ID" value="XM_057009740.1"/>
</dbReference>